<dbReference type="PANTHER" id="PTHR43443:SF1">
    <property type="entry name" value="3-HEXULOSE-6-PHOSPHATE ISOMERASE"/>
    <property type="match status" value="1"/>
</dbReference>
<dbReference type="RefSeq" id="WP_225349218.1">
    <property type="nucleotide sequence ID" value="NZ_AYZI01000006.1"/>
</dbReference>
<protein>
    <submittedName>
        <fullName evidence="3">6-phospho 3-hexuloisomerase domain protein</fullName>
    </submittedName>
</protein>
<dbReference type="GO" id="GO:0097367">
    <property type="term" value="F:carbohydrate derivative binding"/>
    <property type="evidence" value="ECO:0007669"/>
    <property type="project" value="InterPro"/>
</dbReference>
<dbReference type="NCBIfam" id="TIGR03127">
    <property type="entry name" value="RuMP_HxlB"/>
    <property type="match status" value="1"/>
</dbReference>
<accession>A0A0R2CI26</accession>
<dbReference type="PROSITE" id="PS51464">
    <property type="entry name" value="SIS"/>
    <property type="match status" value="1"/>
</dbReference>
<comment type="caution">
    <text evidence="3">The sequence shown here is derived from an EMBL/GenBank/DDBJ whole genome shotgun (WGS) entry which is preliminary data.</text>
</comment>
<dbReference type="PANTHER" id="PTHR43443">
    <property type="entry name" value="3-HEXULOSE-6-PHOSPHATE ISOMERASE"/>
    <property type="match status" value="1"/>
</dbReference>
<evidence type="ECO:0000259" key="2">
    <source>
        <dbReference type="PROSITE" id="PS51464"/>
    </source>
</evidence>
<dbReference type="EMBL" id="AYZI01000006">
    <property type="protein sequence ID" value="KRM91309.1"/>
    <property type="molecule type" value="Genomic_DNA"/>
</dbReference>
<dbReference type="InterPro" id="IPR017552">
    <property type="entry name" value="PHI/rmpB"/>
</dbReference>
<evidence type="ECO:0000313" key="3">
    <source>
        <dbReference type="EMBL" id="KRM91309.1"/>
    </source>
</evidence>
<sequence length="199" mass="21364">MTILQAPLNPSKRQLNNQMVNSKSWQTIIAELAKQPINLTNRDCEIIEQAPRIFVSGGGRSGLAIKALAMRLMQLGKTVFVVGETTTPAIQEGDLLVLASASGTTPAIVELAQTAQQAGAVIWLFSTNKSNPIATIAKQVTLLPGKSKQTGRTATSSQQPLGSLFEQSVWIFGDALVLALMNDQGITEQELRSQHANLE</sequence>
<dbReference type="Pfam" id="PF01380">
    <property type="entry name" value="SIS"/>
    <property type="match status" value="1"/>
</dbReference>
<evidence type="ECO:0000313" key="4">
    <source>
        <dbReference type="Proteomes" id="UP000051586"/>
    </source>
</evidence>
<dbReference type="AlphaFoldDB" id="A0A0R2CI26"/>
<organism evidence="3 4">
    <name type="scientific">Fructilactobacillus florum DSM 22689 = JCM 16035</name>
    <dbReference type="NCBI Taxonomy" id="1423745"/>
    <lineage>
        <taxon>Bacteria</taxon>
        <taxon>Bacillati</taxon>
        <taxon>Bacillota</taxon>
        <taxon>Bacilli</taxon>
        <taxon>Lactobacillales</taxon>
        <taxon>Lactobacillaceae</taxon>
        <taxon>Fructilactobacillus</taxon>
    </lineage>
</organism>
<reference evidence="3 4" key="1">
    <citation type="journal article" date="2015" name="Genome Announc.">
        <title>Expanding the biotechnology potential of lactobacilli through comparative genomics of 213 strains and associated genera.</title>
        <authorList>
            <person name="Sun Z."/>
            <person name="Harris H.M."/>
            <person name="McCann A."/>
            <person name="Guo C."/>
            <person name="Argimon S."/>
            <person name="Zhang W."/>
            <person name="Yang X."/>
            <person name="Jeffery I.B."/>
            <person name="Cooney J.C."/>
            <person name="Kagawa T.F."/>
            <person name="Liu W."/>
            <person name="Song Y."/>
            <person name="Salvetti E."/>
            <person name="Wrobel A."/>
            <person name="Rasinkangas P."/>
            <person name="Parkhill J."/>
            <person name="Rea M.C."/>
            <person name="O'Sullivan O."/>
            <person name="Ritari J."/>
            <person name="Douillard F.P."/>
            <person name="Paul Ross R."/>
            <person name="Yang R."/>
            <person name="Briner A.E."/>
            <person name="Felis G.E."/>
            <person name="de Vos W.M."/>
            <person name="Barrangou R."/>
            <person name="Klaenhammer T.R."/>
            <person name="Caufield P.W."/>
            <person name="Cui Y."/>
            <person name="Zhang H."/>
            <person name="O'Toole P.W."/>
        </authorList>
    </citation>
    <scope>NUCLEOTIDE SEQUENCE [LARGE SCALE GENOMIC DNA]</scope>
    <source>
        <strain evidence="3 4">DSM 22689</strain>
    </source>
</reference>
<dbReference type="InterPro" id="IPR046348">
    <property type="entry name" value="SIS_dom_sf"/>
</dbReference>
<dbReference type="InterPro" id="IPR001347">
    <property type="entry name" value="SIS_dom"/>
</dbReference>
<dbReference type="PATRIC" id="fig|1423745.4.peg.1092"/>
<proteinExistence type="inferred from homology"/>
<dbReference type="Proteomes" id="UP000051586">
    <property type="component" value="Unassembled WGS sequence"/>
</dbReference>
<feature type="domain" description="SIS" evidence="2">
    <location>
        <begin position="43"/>
        <end position="186"/>
    </location>
</feature>
<dbReference type="Gene3D" id="3.40.50.10490">
    <property type="entry name" value="Glucose-6-phosphate isomerase like protein, domain 1"/>
    <property type="match status" value="1"/>
</dbReference>
<gene>
    <name evidence="3" type="ORF">FC87_GL001029</name>
</gene>
<comment type="similarity">
    <text evidence="1">Belongs to the SIS family. PHI subfamily.</text>
</comment>
<dbReference type="GO" id="GO:1901135">
    <property type="term" value="P:carbohydrate derivative metabolic process"/>
    <property type="evidence" value="ECO:0007669"/>
    <property type="project" value="InterPro"/>
</dbReference>
<name>A0A0R2CI26_9LACO</name>
<dbReference type="CDD" id="cd05005">
    <property type="entry name" value="SIS_PHI"/>
    <property type="match status" value="1"/>
</dbReference>
<dbReference type="GO" id="GO:0016853">
    <property type="term" value="F:isomerase activity"/>
    <property type="evidence" value="ECO:0007669"/>
    <property type="project" value="UniProtKB-KW"/>
</dbReference>
<keyword evidence="3" id="KW-0413">Isomerase</keyword>
<dbReference type="SUPFAM" id="SSF53697">
    <property type="entry name" value="SIS domain"/>
    <property type="match status" value="1"/>
</dbReference>
<evidence type="ECO:0000256" key="1">
    <source>
        <dbReference type="ARBA" id="ARBA00009235"/>
    </source>
</evidence>
<dbReference type="STRING" id="1423745.GCA_001311215_01208"/>